<keyword evidence="4" id="KW-0520">NAD</keyword>
<name>A0A6P5RAQ0_PRUAV</name>
<dbReference type="SMART" id="SM00255">
    <property type="entry name" value="TIR"/>
    <property type="match status" value="1"/>
</dbReference>
<evidence type="ECO:0000259" key="5">
    <source>
        <dbReference type="PROSITE" id="PS50104"/>
    </source>
</evidence>
<dbReference type="InterPro" id="IPR032675">
    <property type="entry name" value="LRR_dom_sf"/>
</dbReference>
<evidence type="ECO:0000256" key="4">
    <source>
        <dbReference type="ARBA" id="ARBA00023027"/>
    </source>
</evidence>
<gene>
    <name evidence="7" type="primary">LOC110744338</name>
</gene>
<dbReference type="Pfam" id="PF23282">
    <property type="entry name" value="WHD_ROQ1"/>
    <property type="match status" value="1"/>
</dbReference>
<dbReference type="SUPFAM" id="SSF52540">
    <property type="entry name" value="P-loop containing nucleoside triphosphate hydrolases"/>
    <property type="match status" value="1"/>
</dbReference>
<keyword evidence="3" id="KW-0611">Plant defense</keyword>
<dbReference type="InterPro" id="IPR035897">
    <property type="entry name" value="Toll_tir_struct_dom_sf"/>
</dbReference>
<dbReference type="Gene3D" id="3.40.50.300">
    <property type="entry name" value="P-loop containing nucleotide triphosphate hydrolases"/>
    <property type="match status" value="1"/>
</dbReference>
<dbReference type="GO" id="GO:0006952">
    <property type="term" value="P:defense response"/>
    <property type="evidence" value="ECO:0007669"/>
    <property type="project" value="UniProtKB-KW"/>
</dbReference>
<dbReference type="PROSITE" id="PS51450">
    <property type="entry name" value="LRR"/>
    <property type="match status" value="1"/>
</dbReference>
<sequence length="1126" mass="127152">MALVKAADPQTSSSNASRYCRYHVFLSFRGQDTRKTFTDHLYTALVNAGFRTFRDNDEVERGEGIKPELQKAIKHSRTSVIVFSNDYALSRWCLDELVMILERKRRTSDDHVVLPVFYDVDPSHVMKQTGSLAKEFARHQKTQPLQKVKAWREALAEVANLAGMVLQNQAHGYESKFIKKIVKVIGDKLSRTPLSVAPNLIGMHSQVEGINLWLQDGSNDVGILVIYGMSGIGKTTIAKTVYNSNFRIFEGSSFLENIKEVSDQPNGLVQIQTQLLYDILNGRKMKISNVSEGLIKIEDAISSKRVLLVLDDVDHMDQLDAVFQVKDRFYPGSKIIITTRRARLLKAHQVTEVYAVGTLTQKESLELFSWHAFGQDHPVEDYIEYSEKLVDHCRGLPLALKVLGSSLLGESVCLWKSALEKLEVIPNGEIINKLRVSYDSLQDDHDRKLFLHITCFFIGMDKDYVVKILDGCDFYTIVGIQNLIDRCLVIIDGCDKVQMHDLIRGMGREIVRLESKEPWNRSRVWHHKDSFKILAEKNGTETIEGLTLDMHMCPTINSNEKVLETNAFSRMRELKLLHLSHVQLNGSYAEFCTGVRWLCWTKFPLDSIPVDFPLESVIILEMQYSGLRQVFKGTKYLPSLKILDLSHSHSLTETIDFSYCPNLEKLVLVDCTSLIYVHGSIGNLERLIYLNMRDCKKIRMLPKNICMLKTLETFIISGCSNLNELSIEMLSNMYSLKVLETDGIPISELWPERSSSILGSLPCSLVELSLWGCNLSDDAFPMDFSSMSSLQRLNLGNNPICSLPNCIKGFARLDKLSFSMCTSLKSLLGLPKLNNLDIVDCISLEKITYQSIHFESATSFSRNNLVDWQYKYKLVTIGSVDVEMINILGLCNLLESMAPILQKDDPIPVQGLYECGIYNTFFCGNEVPGQFSHKSRGSSISFTVPLLDNHRTGGLIVFVVYMNAGYDSPIVHHTYIRVKNKSKGLRGAYCPSQYGIPGEGEDMIWLSHWNLYGQLEGGDEVVVSVIMKSGLLVKELGIRLVQQEENHNTFYCPIWLNKILRDSNEEDEEEEQQDDITVATTTGSNNSGGLLGWKVLVTAACFFLTLSLITRSSLSCRKKRPSTSCG</sequence>
<dbReference type="GeneID" id="110744338"/>
<dbReference type="Gene3D" id="1.10.8.430">
    <property type="entry name" value="Helical domain of apoptotic protease-activating factors"/>
    <property type="match status" value="1"/>
</dbReference>
<dbReference type="InterPro" id="IPR000157">
    <property type="entry name" value="TIR_dom"/>
</dbReference>
<dbReference type="Pfam" id="PF00931">
    <property type="entry name" value="NB-ARC"/>
    <property type="match status" value="1"/>
</dbReference>
<dbReference type="PANTHER" id="PTHR11017">
    <property type="entry name" value="LEUCINE-RICH REPEAT-CONTAINING PROTEIN"/>
    <property type="match status" value="1"/>
</dbReference>
<dbReference type="InterPro" id="IPR002182">
    <property type="entry name" value="NB-ARC"/>
</dbReference>
<protein>
    <submittedName>
        <fullName evidence="7">TMV resistance protein N-like</fullName>
    </submittedName>
</protein>
<organism evidence="6 7">
    <name type="scientific">Prunus avium</name>
    <name type="common">Cherry</name>
    <name type="synonym">Cerasus avium</name>
    <dbReference type="NCBI Taxonomy" id="42229"/>
    <lineage>
        <taxon>Eukaryota</taxon>
        <taxon>Viridiplantae</taxon>
        <taxon>Streptophyta</taxon>
        <taxon>Embryophyta</taxon>
        <taxon>Tracheophyta</taxon>
        <taxon>Spermatophyta</taxon>
        <taxon>Magnoliopsida</taxon>
        <taxon>eudicotyledons</taxon>
        <taxon>Gunneridae</taxon>
        <taxon>Pentapetalae</taxon>
        <taxon>rosids</taxon>
        <taxon>fabids</taxon>
        <taxon>Rosales</taxon>
        <taxon>Rosaceae</taxon>
        <taxon>Amygdaloideae</taxon>
        <taxon>Amygdaleae</taxon>
        <taxon>Prunus</taxon>
    </lineage>
</organism>
<evidence type="ECO:0000256" key="1">
    <source>
        <dbReference type="ARBA" id="ARBA00022614"/>
    </source>
</evidence>
<dbReference type="KEGG" id="pavi:110744338"/>
<keyword evidence="1" id="KW-0433">Leucine-rich repeat</keyword>
<dbReference type="RefSeq" id="XP_021800004.1">
    <property type="nucleotide sequence ID" value="XM_021944312.1"/>
</dbReference>
<dbReference type="GO" id="GO:0043531">
    <property type="term" value="F:ADP binding"/>
    <property type="evidence" value="ECO:0007669"/>
    <property type="project" value="InterPro"/>
</dbReference>
<dbReference type="InterPro" id="IPR036390">
    <property type="entry name" value="WH_DNA-bd_sf"/>
</dbReference>
<accession>A0A6P5RAQ0</accession>
<keyword evidence="2" id="KW-0677">Repeat</keyword>
<dbReference type="SUPFAM" id="SSF52200">
    <property type="entry name" value="Toll/Interleukin receptor TIR domain"/>
    <property type="match status" value="1"/>
</dbReference>
<dbReference type="AlphaFoldDB" id="A0A6P5RAQ0"/>
<dbReference type="FunFam" id="3.40.50.10140:FF:000007">
    <property type="entry name" value="Disease resistance protein (TIR-NBS-LRR class)"/>
    <property type="match status" value="1"/>
</dbReference>
<dbReference type="SUPFAM" id="SSF46785">
    <property type="entry name" value="Winged helix' DNA-binding domain"/>
    <property type="match status" value="1"/>
</dbReference>
<dbReference type="Gene3D" id="3.40.50.10140">
    <property type="entry name" value="Toll/interleukin-1 receptor homology (TIR) domain"/>
    <property type="match status" value="1"/>
</dbReference>
<dbReference type="Pfam" id="PF01582">
    <property type="entry name" value="TIR"/>
    <property type="match status" value="1"/>
</dbReference>
<dbReference type="InterPro" id="IPR001611">
    <property type="entry name" value="Leu-rich_rpt"/>
</dbReference>
<dbReference type="InterPro" id="IPR058192">
    <property type="entry name" value="WHD_ROQ1-like"/>
</dbReference>
<evidence type="ECO:0000313" key="6">
    <source>
        <dbReference type="Proteomes" id="UP000515124"/>
    </source>
</evidence>
<dbReference type="InterPro" id="IPR044974">
    <property type="entry name" value="Disease_R_plants"/>
</dbReference>
<dbReference type="GO" id="GO:0007165">
    <property type="term" value="P:signal transduction"/>
    <property type="evidence" value="ECO:0007669"/>
    <property type="project" value="InterPro"/>
</dbReference>
<evidence type="ECO:0000313" key="7">
    <source>
        <dbReference type="RefSeq" id="XP_021800004.1"/>
    </source>
</evidence>
<dbReference type="InterPro" id="IPR027417">
    <property type="entry name" value="P-loop_NTPase"/>
</dbReference>
<dbReference type="InterPro" id="IPR042197">
    <property type="entry name" value="Apaf_helical"/>
</dbReference>
<feature type="domain" description="TIR" evidence="5">
    <location>
        <begin position="20"/>
        <end position="189"/>
    </location>
</feature>
<evidence type="ECO:0000256" key="3">
    <source>
        <dbReference type="ARBA" id="ARBA00022821"/>
    </source>
</evidence>
<proteinExistence type="predicted"/>
<dbReference type="SUPFAM" id="SSF52058">
    <property type="entry name" value="L domain-like"/>
    <property type="match status" value="1"/>
</dbReference>
<dbReference type="PRINTS" id="PR00364">
    <property type="entry name" value="DISEASERSIST"/>
</dbReference>
<reference evidence="7" key="1">
    <citation type="submission" date="2025-08" db="UniProtKB">
        <authorList>
            <consortium name="RefSeq"/>
        </authorList>
    </citation>
    <scope>IDENTIFICATION</scope>
</reference>
<dbReference type="Gene3D" id="3.80.10.10">
    <property type="entry name" value="Ribonuclease Inhibitor"/>
    <property type="match status" value="2"/>
</dbReference>
<keyword evidence="6" id="KW-1185">Reference proteome</keyword>
<dbReference type="PANTHER" id="PTHR11017:SF267">
    <property type="entry name" value="TMV RESISTANCE PROTEIN N-LIKE"/>
    <property type="match status" value="1"/>
</dbReference>
<dbReference type="PROSITE" id="PS50104">
    <property type="entry name" value="TIR"/>
    <property type="match status" value="1"/>
</dbReference>
<dbReference type="Proteomes" id="UP000515124">
    <property type="component" value="Unplaced"/>
</dbReference>
<evidence type="ECO:0000256" key="2">
    <source>
        <dbReference type="ARBA" id="ARBA00022737"/>
    </source>
</evidence>